<dbReference type="SUPFAM" id="SSF52096">
    <property type="entry name" value="ClpP/crotonase"/>
    <property type="match status" value="1"/>
</dbReference>
<reference evidence="3 4" key="2">
    <citation type="journal article" date="2009" name="BMC Microbiol.">
        <title>The genome sequence of Geobacter metallireducens: features of metabolism, physiology and regulation common and dissimilar to Geobacter sulfurreducens.</title>
        <authorList>
            <person name="Aklujkar M."/>
            <person name="Krushkal J."/>
            <person name="DiBartolo G."/>
            <person name="Lapidus A."/>
            <person name="Land M.L."/>
            <person name="Lovley D.R."/>
        </authorList>
    </citation>
    <scope>NUCLEOTIDE SEQUENCE [LARGE SCALE GENOMIC DNA]</scope>
    <source>
        <strain evidence="4">ATCC 53774 / DSM 7210 / GS-15</strain>
    </source>
</reference>
<protein>
    <submittedName>
        <fullName evidence="3">Enoyl-CoA hydratase/isomerase</fullName>
    </submittedName>
</protein>
<dbReference type="AlphaFoldDB" id="Q39TJ0"/>
<gene>
    <name evidence="3" type="ordered locus">Gmet_2207</name>
</gene>
<evidence type="ECO:0000256" key="2">
    <source>
        <dbReference type="ARBA" id="ARBA00023239"/>
    </source>
</evidence>
<dbReference type="KEGG" id="gme:Gmet_2207"/>
<evidence type="ECO:0000313" key="3">
    <source>
        <dbReference type="EMBL" id="ABB32434.1"/>
    </source>
</evidence>
<dbReference type="GO" id="GO:0006635">
    <property type="term" value="P:fatty acid beta-oxidation"/>
    <property type="evidence" value="ECO:0007669"/>
    <property type="project" value="TreeGrafter"/>
</dbReference>
<dbReference type="Proteomes" id="UP000007073">
    <property type="component" value="Chromosome"/>
</dbReference>
<dbReference type="Gene3D" id="3.90.226.10">
    <property type="entry name" value="2-enoyl-CoA Hydratase, Chain A, domain 1"/>
    <property type="match status" value="1"/>
</dbReference>
<accession>Q39TJ0</accession>
<keyword evidence="4" id="KW-1185">Reference proteome</keyword>
<keyword evidence="2" id="KW-0456">Lyase</keyword>
<dbReference type="InterPro" id="IPR029045">
    <property type="entry name" value="ClpP/crotonase-like_dom_sf"/>
</dbReference>
<sequence>MSFETIILDKKDGIATITFNRPKVFNAYSEQMSQELKAAVADVGSDTSLRVLVLKGSGENFLAGADINMLNSWSKISAEQGWEKVKEILDHHFSPTSLEKIPLPVIAAVDGMAWGMGSEIALGCDFRICTTRASFAQPEINLGIITGGGASQRLPRIVGKAKAMEMILTGKPINAADACKWGLVNEVVEPEGLDAAVARLAKAIMGKSPLMVKWAKDCVNLVLDHDLLSGIDKELTQFAKTFATQDSKEGTAAFLEKRKANFTGA</sequence>
<dbReference type="GO" id="GO:0016853">
    <property type="term" value="F:isomerase activity"/>
    <property type="evidence" value="ECO:0007669"/>
    <property type="project" value="UniProtKB-KW"/>
</dbReference>
<dbReference type="RefSeq" id="WP_011365963.1">
    <property type="nucleotide sequence ID" value="NC_007517.1"/>
</dbReference>
<dbReference type="PANTHER" id="PTHR11941:SF54">
    <property type="entry name" value="ENOYL-COA HYDRATASE, MITOCHONDRIAL"/>
    <property type="match status" value="1"/>
</dbReference>
<dbReference type="HOGENOM" id="CLU_009834_7_6_7"/>
<organism evidence="3 4">
    <name type="scientific">Geobacter metallireducens (strain ATCC 53774 / DSM 7210 / GS-15)</name>
    <dbReference type="NCBI Taxonomy" id="269799"/>
    <lineage>
        <taxon>Bacteria</taxon>
        <taxon>Pseudomonadati</taxon>
        <taxon>Thermodesulfobacteriota</taxon>
        <taxon>Desulfuromonadia</taxon>
        <taxon>Geobacterales</taxon>
        <taxon>Geobacteraceae</taxon>
        <taxon>Geobacter</taxon>
    </lineage>
</organism>
<dbReference type="EMBL" id="CP000148">
    <property type="protein sequence ID" value="ABB32434.1"/>
    <property type="molecule type" value="Genomic_DNA"/>
</dbReference>
<dbReference type="InterPro" id="IPR014748">
    <property type="entry name" value="Enoyl-CoA_hydra_C"/>
</dbReference>
<evidence type="ECO:0000256" key="1">
    <source>
        <dbReference type="ARBA" id="ARBA00005254"/>
    </source>
</evidence>
<dbReference type="eggNOG" id="COG1024">
    <property type="taxonomic scope" value="Bacteria"/>
</dbReference>
<dbReference type="PANTHER" id="PTHR11941">
    <property type="entry name" value="ENOYL-COA HYDRATASE-RELATED"/>
    <property type="match status" value="1"/>
</dbReference>
<dbReference type="CDD" id="cd06558">
    <property type="entry name" value="crotonase-like"/>
    <property type="match status" value="1"/>
</dbReference>
<dbReference type="FunFam" id="3.90.226.10:FF:000009">
    <property type="entry name" value="Carnitinyl-CoA dehydratase"/>
    <property type="match status" value="1"/>
</dbReference>
<dbReference type="Pfam" id="PF00378">
    <property type="entry name" value="ECH_1"/>
    <property type="match status" value="1"/>
</dbReference>
<reference evidence="3 4" key="1">
    <citation type="submission" date="2005-10" db="EMBL/GenBank/DDBJ databases">
        <title>Complete sequence of Geobacter metallireducens GS-15.</title>
        <authorList>
            <consortium name="US DOE Joint Genome Institute"/>
            <person name="Copeland A."/>
            <person name="Lucas S."/>
            <person name="Lapidus A."/>
            <person name="Barry K."/>
            <person name="Detter J.C."/>
            <person name="Glavina T."/>
            <person name="Hammon N."/>
            <person name="Israni S."/>
            <person name="Pitluck S."/>
            <person name="Di Bartolo G."/>
            <person name="Chain P."/>
            <person name="Schmutz J."/>
            <person name="Larimer F."/>
            <person name="Land M."/>
            <person name="Kyrpides N."/>
            <person name="Ivanova N."/>
            <person name="Richardson P."/>
        </authorList>
    </citation>
    <scope>NUCLEOTIDE SEQUENCE [LARGE SCALE GENOMIC DNA]</scope>
    <source>
        <strain evidence="4">ATCC 53774 / DSM 7210 / GS-15</strain>
    </source>
</reference>
<name>Q39TJ0_GEOMG</name>
<comment type="similarity">
    <text evidence="1">Belongs to the enoyl-CoA hydratase/isomerase family.</text>
</comment>
<proteinExistence type="inferred from homology"/>
<dbReference type="InterPro" id="IPR001753">
    <property type="entry name" value="Enoyl-CoA_hydra/iso"/>
</dbReference>
<dbReference type="Gene3D" id="1.10.12.10">
    <property type="entry name" value="Lyase 2-enoyl-coa Hydratase, Chain A, domain 2"/>
    <property type="match status" value="1"/>
</dbReference>
<keyword evidence="3" id="KW-0413">Isomerase</keyword>
<evidence type="ECO:0000313" key="4">
    <source>
        <dbReference type="Proteomes" id="UP000007073"/>
    </source>
</evidence>
<dbReference type="STRING" id="269799.Gmet_2207"/>
<dbReference type="FunFam" id="1.10.12.10:FF:000001">
    <property type="entry name" value="Probable enoyl-CoA hydratase, mitochondrial"/>
    <property type="match status" value="1"/>
</dbReference>
<dbReference type="GO" id="GO:0016836">
    <property type="term" value="F:hydro-lyase activity"/>
    <property type="evidence" value="ECO:0007669"/>
    <property type="project" value="UniProtKB-ARBA"/>
</dbReference>